<protein>
    <submittedName>
        <fullName evidence="1">Uncharacterized protein</fullName>
    </submittedName>
</protein>
<gene>
    <name evidence="1" type="ORF">L596_028466</name>
</gene>
<reference evidence="1 2" key="1">
    <citation type="journal article" date="2015" name="Genome Biol.">
        <title>Comparative genomics of Steinernema reveals deeply conserved gene regulatory networks.</title>
        <authorList>
            <person name="Dillman A.R."/>
            <person name="Macchietto M."/>
            <person name="Porter C.F."/>
            <person name="Rogers A."/>
            <person name="Williams B."/>
            <person name="Antoshechkin I."/>
            <person name="Lee M.M."/>
            <person name="Goodwin Z."/>
            <person name="Lu X."/>
            <person name="Lewis E.E."/>
            <person name="Goodrich-Blair H."/>
            <person name="Stock S.P."/>
            <person name="Adams B.J."/>
            <person name="Sternberg P.W."/>
            <person name="Mortazavi A."/>
        </authorList>
    </citation>
    <scope>NUCLEOTIDE SEQUENCE [LARGE SCALE GENOMIC DNA]</scope>
    <source>
        <strain evidence="1 2">ALL</strain>
    </source>
</reference>
<organism evidence="1 2">
    <name type="scientific">Steinernema carpocapsae</name>
    <name type="common">Entomopathogenic nematode</name>
    <dbReference type="NCBI Taxonomy" id="34508"/>
    <lineage>
        <taxon>Eukaryota</taxon>
        <taxon>Metazoa</taxon>
        <taxon>Ecdysozoa</taxon>
        <taxon>Nematoda</taxon>
        <taxon>Chromadorea</taxon>
        <taxon>Rhabditida</taxon>
        <taxon>Tylenchina</taxon>
        <taxon>Panagrolaimomorpha</taxon>
        <taxon>Strongyloidoidea</taxon>
        <taxon>Steinernematidae</taxon>
        <taxon>Steinernema</taxon>
    </lineage>
</organism>
<evidence type="ECO:0000313" key="2">
    <source>
        <dbReference type="Proteomes" id="UP000298663"/>
    </source>
</evidence>
<name>A0A4U5LYI5_STECR</name>
<sequence length="211" mass="24248">MEIFVKQFSNFAPSYVAMRLTISHSRFYEVYVAAQSLLGASSSLWMTFGATSLYPEDDRPQTSEKNRFNDGFSEMTTVLKVYHKFITSQNPRQFCNQNGILIDAIYEAEKQYQSIVGKPMRHCSALEMVVQQNKLLQHEVMSHMYVATLNENTLKYVIVGMDYPADIRQSDAIYVDPSNISLRHKHVLCDGYFSPVDGKYFLVNTMRHPDA</sequence>
<comment type="caution">
    <text evidence="1">The sequence shown here is derived from an EMBL/GenBank/DDBJ whole genome shotgun (WGS) entry which is preliminary data.</text>
</comment>
<proteinExistence type="predicted"/>
<evidence type="ECO:0000313" key="1">
    <source>
        <dbReference type="EMBL" id="TKR61348.1"/>
    </source>
</evidence>
<dbReference type="Proteomes" id="UP000298663">
    <property type="component" value="Unassembled WGS sequence"/>
</dbReference>
<reference evidence="1 2" key="2">
    <citation type="journal article" date="2019" name="G3 (Bethesda)">
        <title>Hybrid Assembly of the Genome of the Entomopathogenic Nematode Steinernema carpocapsae Identifies the X-Chromosome.</title>
        <authorList>
            <person name="Serra L."/>
            <person name="Macchietto M."/>
            <person name="Macias-Munoz A."/>
            <person name="McGill C.J."/>
            <person name="Rodriguez I.M."/>
            <person name="Rodriguez B."/>
            <person name="Murad R."/>
            <person name="Mortazavi A."/>
        </authorList>
    </citation>
    <scope>NUCLEOTIDE SEQUENCE [LARGE SCALE GENOMIC DNA]</scope>
    <source>
        <strain evidence="1 2">ALL</strain>
    </source>
</reference>
<dbReference type="EMBL" id="AZBU02000011">
    <property type="protein sequence ID" value="TKR61348.1"/>
    <property type="molecule type" value="Genomic_DNA"/>
</dbReference>
<dbReference type="AlphaFoldDB" id="A0A4U5LYI5"/>
<accession>A0A4U5LYI5</accession>
<keyword evidence="2" id="KW-1185">Reference proteome</keyword>